<dbReference type="OrthoDB" id="10006775at2"/>
<dbReference type="STRING" id="762967.HMPREF9440_00929"/>
<organism evidence="1 2">
    <name type="scientific">Sutterella parvirubra YIT 11816</name>
    <dbReference type="NCBI Taxonomy" id="762967"/>
    <lineage>
        <taxon>Bacteria</taxon>
        <taxon>Pseudomonadati</taxon>
        <taxon>Pseudomonadota</taxon>
        <taxon>Betaproteobacteria</taxon>
        <taxon>Burkholderiales</taxon>
        <taxon>Sutterellaceae</taxon>
        <taxon>Sutterella</taxon>
    </lineage>
</organism>
<dbReference type="Proteomes" id="UP000004956">
    <property type="component" value="Unassembled WGS sequence"/>
</dbReference>
<evidence type="ECO:0000313" key="2">
    <source>
        <dbReference type="Proteomes" id="UP000004956"/>
    </source>
</evidence>
<proteinExistence type="predicted"/>
<dbReference type="RefSeq" id="WP_008541683.1">
    <property type="nucleotide sequence ID" value="NZ_JH604933.1"/>
</dbReference>
<comment type="caution">
    <text evidence="1">The sequence shown here is derived from an EMBL/GenBank/DDBJ whole genome shotgun (WGS) entry which is preliminary data.</text>
</comment>
<evidence type="ECO:0000313" key="1">
    <source>
        <dbReference type="EMBL" id="EHY31680.1"/>
    </source>
</evidence>
<reference evidence="1 2" key="1">
    <citation type="submission" date="2011-11" db="EMBL/GenBank/DDBJ databases">
        <authorList>
            <person name="Weinstock G."/>
            <person name="Sodergren E."/>
            <person name="Clifton S."/>
            <person name="Fulton L."/>
            <person name="Fulton B."/>
            <person name="Courtney L."/>
            <person name="Fronick C."/>
            <person name="Harrison M."/>
            <person name="Strong C."/>
            <person name="Farmer C."/>
            <person name="Delahaunty K."/>
            <person name="Markovic C."/>
            <person name="Hall O."/>
            <person name="Minx P."/>
            <person name="Tomlinson C."/>
            <person name="Mitreva M."/>
            <person name="Hou S."/>
            <person name="Chen J."/>
            <person name="Wollam A."/>
            <person name="Pepin K.H."/>
            <person name="Johnson M."/>
            <person name="Bhonagiri V."/>
            <person name="Zhang X."/>
            <person name="Suruliraj S."/>
            <person name="Warren W."/>
            <person name="Chinwalla A."/>
            <person name="Mardis E.R."/>
            <person name="Wilson R.K."/>
        </authorList>
    </citation>
    <scope>NUCLEOTIDE SEQUENCE [LARGE SCALE GENOMIC DNA]</scope>
    <source>
        <strain evidence="1 2">YIT 11816</strain>
    </source>
</reference>
<dbReference type="AlphaFoldDB" id="H3KDW7"/>
<accession>H3KDW7</accession>
<sequence length="132" mass="13585">MRFEDLAEFLRVRPGHGVAQEGDDLVETPFVLPGTTEPLVIRVTRMTGEDGPLLVTDGGALAASLSGRAVDVARLSETAPEGFRTALEATGAGVDDEGRVFVVAGAPDLLKHAVAAVTSGVMMLGTLAAASR</sequence>
<gene>
    <name evidence="1" type="ORF">HMPREF9440_00929</name>
</gene>
<dbReference type="PATRIC" id="fig|762967.3.peg.740"/>
<dbReference type="EMBL" id="AFBQ01000126">
    <property type="protein sequence ID" value="EHY31680.1"/>
    <property type="molecule type" value="Genomic_DNA"/>
</dbReference>
<protein>
    <submittedName>
        <fullName evidence="1">C-factor family protein</fullName>
    </submittedName>
</protein>
<name>H3KDW7_9BURK</name>
<keyword evidence="2" id="KW-1185">Reference proteome</keyword>
<dbReference type="HOGENOM" id="CLU_1916019_0_0_4"/>